<comment type="caution">
    <text evidence="2">The sequence shown here is derived from an EMBL/GenBank/DDBJ whole genome shotgun (WGS) entry which is preliminary data.</text>
</comment>
<dbReference type="Proteomes" id="UP000232688">
    <property type="component" value="Unassembled WGS sequence"/>
</dbReference>
<gene>
    <name evidence="2" type="ORF">RhiirA1_473460</name>
    <name evidence="1" type="ORF">RhiirA5_437010</name>
</gene>
<accession>A0A2N0R0G5</accession>
<reference evidence="2 3" key="4">
    <citation type="submission" date="2017-10" db="EMBL/GenBank/DDBJ databases">
        <title>Genome analyses suggest a sexual origin of heterokaryosis in a supposedly ancient asexual fungus.</title>
        <authorList>
            <person name="Corradi N."/>
            <person name="Sedzielewska K."/>
            <person name="Noel J."/>
            <person name="Charron P."/>
            <person name="Farinelli L."/>
            <person name="Marton T."/>
            <person name="Kruger M."/>
            <person name="Pelin A."/>
            <person name="Brachmann A."/>
            <person name="Corradi N."/>
        </authorList>
    </citation>
    <scope>NUCLEOTIDE SEQUENCE [LARGE SCALE GENOMIC DNA]</scope>
    <source>
        <strain evidence="2 3">A1</strain>
    </source>
</reference>
<name>A0A2N0R0G5_9GLOM</name>
<reference evidence="2 3" key="3">
    <citation type="submission" date="2017-10" db="EMBL/GenBank/DDBJ databases">
        <title>Extensive intraspecific genome diversity in a model arbuscular mycorrhizal fungus.</title>
        <authorList>
            <person name="Chen E.C.H."/>
            <person name="Morin E."/>
            <person name="Baudet D."/>
            <person name="Noel J."/>
            <person name="Ndikumana S."/>
            <person name="Charron P."/>
            <person name="St-Onge C."/>
            <person name="Giorgi J."/>
            <person name="Grigoriev I.V."/>
            <person name="Roux C."/>
            <person name="Martin F.M."/>
            <person name="Corradi N."/>
        </authorList>
    </citation>
    <scope>NUCLEOTIDE SEQUENCE [LARGE SCALE GENOMIC DNA]</scope>
    <source>
        <strain evidence="2 3">A1</strain>
    </source>
</reference>
<dbReference type="VEuPathDB" id="FungiDB:RhiirA1_473460"/>
<sequence length="50" mass="5794">MSLKFLLNNILKGTFSGEDDSLRILLMLWILGFFKDPNTKKLTDDGSIFW</sequence>
<reference evidence="1 4" key="2">
    <citation type="submission" date="2017-09" db="EMBL/GenBank/DDBJ databases">
        <title>Extensive intraspecific genome diversity in a model arbuscular mycorrhizal fungus.</title>
        <authorList>
            <person name="Chen E.C."/>
            <person name="Morin E."/>
            <person name="Beaudet D."/>
            <person name="Noel J."/>
            <person name="Ndikumana S."/>
            <person name="Charron P."/>
            <person name="St-Onge C."/>
            <person name="Giorgi J."/>
            <person name="Grigoriev I.V."/>
            <person name="Roux C."/>
            <person name="Martin F.M."/>
            <person name="Corradi N."/>
        </authorList>
    </citation>
    <scope>NUCLEOTIDE SEQUENCE [LARGE SCALE GENOMIC DNA]</scope>
    <source>
        <strain evidence="1 4">A5</strain>
    </source>
</reference>
<dbReference type="AlphaFoldDB" id="A0A2N0R0G5"/>
<dbReference type="EMBL" id="LLXJ01004939">
    <property type="protein sequence ID" value="PKB95279.1"/>
    <property type="molecule type" value="Genomic_DNA"/>
</dbReference>
<dbReference type="Proteomes" id="UP000232722">
    <property type="component" value="Unassembled WGS sequence"/>
</dbReference>
<evidence type="ECO:0000313" key="1">
    <source>
        <dbReference type="EMBL" id="PKB95279.1"/>
    </source>
</evidence>
<dbReference type="EMBL" id="LLXH01002016">
    <property type="protein sequence ID" value="PKC56806.1"/>
    <property type="molecule type" value="Genomic_DNA"/>
</dbReference>
<evidence type="ECO:0000313" key="3">
    <source>
        <dbReference type="Proteomes" id="UP000232688"/>
    </source>
</evidence>
<evidence type="ECO:0000313" key="2">
    <source>
        <dbReference type="EMBL" id="PKC56806.1"/>
    </source>
</evidence>
<protein>
    <submittedName>
        <fullName evidence="2">Uncharacterized protein</fullName>
    </submittedName>
</protein>
<proteinExistence type="predicted"/>
<reference evidence="1 4" key="1">
    <citation type="submission" date="2016-04" db="EMBL/GenBank/DDBJ databases">
        <title>Genome analyses suggest a sexual origin of heterokaryosis in a supposedly ancient asexual fungus.</title>
        <authorList>
            <person name="Ropars J."/>
            <person name="Sedzielewska K."/>
            <person name="Noel J."/>
            <person name="Charron P."/>
            <person name="Farinelli L."/>
            <person name="Marton T."/>
            <person name="Kruger M."/>
            <person name="Pelin A."/>
            <person name="Brachmann A."/>
            <person name="Corradi N."/>
        </authorList>
    </citation>
    <scope>NUCLEOTIDE SEQUENCE [LARGE SCALE GENOMIC DNA]</scope>
    <source>
        <strain evidence="1 4">A5</strain>
    </source>
</reference>
<organism evidence="2 3">
    <name type="scientific">Rhizophagus irregularis</name>
    <dbReference type="NCBI Taxonomy" id="588596"/>
    <lineage>
        <taxon>Eukaryota</taxon>
        <taxon>Fungi</taxon>
        <taxon>Fungi incertae sedis</taxon>
        <taxon>Mucoromycota</taxon>
        <taxon>Glomeromycotina</taxon>
        <taxon>Glomeromycetes</taxon>
        <taxon>Glomerales</taxon>
        <taxon>Glomeraceae</taxon>
        <taxon>Rhizophagus</taxon>
    </lineage>
</organism>
<evidence type="ECO:0000313" key="4">
    <source>
        <dbReference type="Proteomes" id="UP000232722"/>
    </source>
</evidence>